<dbReference type="SUPFAM" id="SSF54593">
    <property type="entry name" value="Glyoxalase/Bleomycin resistance protein/Dihydroxybiphenyl dioxygenase"/>
    <property type="match status" value="1"/>
</dbReference>
<protein>
    <submittedName>
        <fullName evidence="2">Lactoylglutathione lyase</fullName>
    </submittedName>
</protein>
<keyword evidence="3" id="KW-1185">Reference proteome</keyword>
<dbReference type="InterPro" id="IPR029068">
    <property type="entry name" value="Glyas_Bleomycin-R_OHBP_Dase"/>
</dbReference>
<dbReference type="CDD" id="cd06587">
    <property type="entry name" value="VOC"/>
    <property type="match status" value="1"/>
</dbReference>
<evidence type="ECO:0000259" key="1">
    <source>
        <dbReference type="PROSITE" id="PS51819"/>
    </source>
</evidence>
<accession>A0A0C2W4U2</accession>
<proteinExistence type="predicted"/>
<dbReference type="InterPro" id="IPR037523">
    <property type="entry name" value="VOC_core"/>
</dbReference>
<dbReference type="InterPro" id="IPR004360">
    <property type="entry name" value="Glyas_Fos-R_dOase_dom"/>
</dbReference>
<dbReference type="STRING" id="135826.KP77_11180"/>
<sequence>MSKSFIEHLHYVRIPVRDLEQSASWYKEVLGLELLTITEDPFAIFKMNDGPFLITLVPADDNTFAHFTVDHKAAFSLGFAVPELKAFHQHLIDHDVKVEDIQEDQGHAYFNFYDPNGNKLQSHW</sequence>
<gene>
    <name evidence="2" type="ORF">KP77_11180</name>
</gene>
<comment type="caution">
    <text evidence="2">The sequence shown here is derived from an EMBL/GenBank/DDBJ whole genome shotgun (WGS) entry which is preliminary data.</text>
</comment>
<dbReference type="Pfam" id="PF00903">
    <property type="entry name" value="Glyoxalase"/>
    <property type="match status" value="1"/>
</dbReference>
<dbReference type="Proteomes" id="UP000031950">
    <property type="component" value="Unassembled WGS sequence"/>
</dbReference>
<dbReference type="AlphaFoldDB" id="A0A0C2W4U2"/>
<organism evidence="2 3">
    <name type="scientific">Jeotgalibacillus alimentarius</name>
    <dbReference type="NCBI Taxonomy" id="135826"/>
    <lineage>
        <taxon>Bacteria</taxon>
        <taxon>Bacillati</taxon>
        <taxon>Bacillota</taxon>
        <taxon>Bacilli</taxon>
        <taxon>Bacillales</taxon>
        <taxon>Caryophanaceae</taxon>
        <taxon>Jeotgalibacillus</taxon>
    </lineage>
</organism>
<dbReference type="GO" id="GO:0016829">
    <property type="term" value="F:lyase activity"/>
    <property type="evidence" value="ECO:0007669"/>
    <property type="project" value="UniProtKB-KW"/>
</dbReference>
<dbReference type="OrthoDB" id="2608626at2"/>
<keyword evidence="2" id="KW-0456">Lyase</keyword>
<name>A0A0C2W4U2_9BACL</name>
<feature type="domain" description="VOC" evidence="1">
    <location>
        <begin position="8"/>
        <end position="124"/>
    </location>
</feature>
<dbReference type="Gene3D" id="3.10.180.10">
    <property type="entry name" value="2,3-Dihydroxybiphenyl 1,2-Dioxygenase, domain 1"/>
    <property type="match status" value="1"/>
</dbReference>
<dbReference type="PROSITE" id="PS51819">
    <property type="entry name" value="VOC"/>
    <property type="match status" value="1"/>
</dbReference>
<evidence type="ECO:0000313" key="2">
    <source>
        <dbReference type="EMBL" id="KIL51606.1"/>
    </source>
</evidence>
<dbReference type="PATRIC" id="fig|135826.4.peg.1113"/>
<evidence type="ECO:0000313" key="3">
    <source>
        <dbReference type="Proteomes" id="UP000031950"/>
    </source>
</evidence>
<reference evidence="2 3" key="1">
    <citation type="submission" date="2015-01" db="EMBL/GenBank/DDBJ databases">
        <title>Genome sequence of Jeotgalibacillus alimentarius.</title>
        <authorList>
            <person name="Goh K.M."/>
            <person name="Chan K.-G."/>
            <person name="Yaakop A.S."/>
            <person name="Ee R."/>
            <person name="Gan H.M."/>
            <person name="Chan C.S."/>
        </authorList>
    </citation>
    <scope>NUCLEOTIDE SEQUENCE [LARGE SCALE GENOMIC DNA]</scope>
    <source>
        <strain evidence="2 3">YKJ-13</strain>
    </source>
</reference>
<dbReference type="RefSeq" id="WP_041121704.1">
    <property type="nucleotide sequence ID" value="NZ_JXRQ01000015.1"/>
</dbReference>
<dbReference type="EMBL" id="JXRQ01000015">
    <property type="protein sequence ID" value="KIL51606.1"/>
    <property type="molecule type" value="Genomic_DNA"/>
</dbReference>